<dbReference type="PROSITE" id="PS00211">
    <property type="entry name" value="ABC_TRANSPORTER_1"/>
    <property type="match status" value="1"/>
</dbReference>
<dbReference type="GO" id="GO:0016887">
    <property type="term" value="F:ATP hydrolysis activity"/>
    <property type="evidence" value="ECO:0007669"/>
    <property type="project" value="InterPro"/>
</dbReference>
<dbReference type="GO" id="GO:0005886">
    <property type="term" value="C:plasma membrane"/>
    <property type="evidence" value="ECO:0007669"/>
    <property type="project" value="UniProtKB-SubCell"/>
</dbReference>
<dbReference type="InterPro" id="IPR003593">
    <property type="entry name" value="AAA+_ATPase"/>
</dbReference>
<dbReference type="RefSeq" id="WP_069698183.1">
    <property type="nucleotide sequence ID" value="NZ_JAGGMA010000030.1"/>
</dbReference>
<dbReference type="Pfam" id="PF02687">
    <property type="entry name" value="FtsX"/>
    <property type="match status" value="1"/>
</dbReference>
<keyword evidence="5" id="KW-0547">Nucleotide-binding</keyword>
<proteinExistence type="inferred from homology"/>
<dbReference type="GO" id="GO:0005524">
    <property type="term" value="F:ATP binding"/>
    <property type="evidence" value="ECO:0007669"/>
    <property type="project" value="UniProtKB-KW"/>
</dbReference>
<keyword evidence="7" id="KW-0029">Amino-acid transport</keyword>
<evidence type="ECO:0000313" key="14">
    <source>
        <dbReference type="EMBL" id="OEH82834.1"/>
    </source>
</evidence>
<evidence type="ECO:0000256" key="4">
    <source>
        <dbReference type="ARBA" id="ARBA00022692"/>
    </source>
</evidence>
<dbReference type="PANTHER" id="PTHR42798">
    <property type="entry name" value="LIPOPROTEIN-RELEASING SYSTEM ATP-BINDING PROTEIN LOLD"/>
    <property type="match status" value="1"/>
</dbReference>
<dbReference type="AlphaFoldDB" id="A0A1E5KYG5"/>
<evidence type="ECO:0000256" key="6">
    <source>
        <dbReference type="ARBA" id="ARBA00022840"/>
    </source>
</evidence>
<dbReference type="PROSITE" id="PS50893">
    <property type="entry name" value="ABC_TRANSPORTER_2"/>
    <property type="match status" value="1"/>
</dbReference>
<dbReference type="GO" id="GO:0098796">
    <property type="term" value="C:membrane protein complex"/>
    <property type="evidence" value="ECO:0007669"/>
    <property type="project" value="UniProtKB-ARBA"/>
</dbReference>
<feature type="transmembrane region" description="Helical" evidence="12">
    <location>
        <begin position="660"/>
        <end position="686"/>
    </location>
</feature>
<dbReference type="Pfam" id="PF00005">
    <property type="entry name" value="ABC_tran"/>
    <property type="match status" value="1"/>
</dbReference>
<keyword evidence="15" id="KW-1185">Reference proteome</keyword>
<dbReference type="InterPro" id="IPR017871">
    <property type="entry name" value="ABC_transporter-like_CS"/>
</dbReference>
<evidence type="ECO:0000256" key="2">
    <source>
        <dbReference type="ARBA" id="ARBA00022448"/>
    </source>
</evidence>
<dbReference type="PANTHER" id="PTHR42798:SF6">
    <property type="entry name" value="CELL DIVISION ATP-BINDING PROTEIN FTSE"/>
    <property type="match status" value="1"/>
</dbReference>
<evidence type="ECO:0000256" key="12">
    <source>
        <dbReference type="SAM" id="Phobius"/>
    </source>
</evidence>
<evidence type="ECO:0000256" key="1">
    <source>
        <dbReference type="ARBA" id="ARBA00004429"/>
    </source>
</evidence>
<name>A0A1E5KYG5_9ENTE</name>
<evidence type="ECO:0000256" key="9">
    <source>
        <dbReference type="ARBA" id="ARBA00023136"/>
    </source>
</evidence>
<evidence type="ECO:0000259" key="13">
    <source>
        <dbReference type="PROSITE" id="PS50893"/>
    </source>
</evidence>
<reference evidence="14 15" key="1">
    <citation type="submission" date="2016-09" db="EMBL/GenBank/DDBJ databases">
        <authorList>
            <person name="Capua I."/>
            <person name="De Benedictis P."/>
            <person name="Joannis T."/>
            <person name="Lombin L.H."/>
            <person name="Cattoli G."/>
        </authorList>
    </citation>
    <scope>NUCLEOTIDE SEQUENCE [LARGE SCALE GENOMIC DNA]</scope>
    <source>
        <strain evidence="14 15">LMG 25899</strain>
    </source>
</reference>
<evidence type="ECO:0000256" key="3">
    <source>
        <dbReference type="ARBA" id="ARBA00022475"/>
    </source>
</evidence>
<accession>A0A1E5KYG5</accession>
<dbReference type="FunFam" id="3.40.50.300:FF:000032">
    <property type="entry name" value="Export ABC transporter ATP-binding protein"/>
    <property type="match status" value="1"/>
</dbReference>
<evidence type="ECO:0000256" key="7">
    <source>
        <dbReference type="ARBA" id="ARBA00022970"/>
    </source>
</evidence>
<dbReference type="InterPro" id="IPR003439">
    <property type="entry name" value="ABC_transporter-like_ATP-bd"/>
</dbReference>
<dbReference type="EMBL" id="MIEK01000014">
    <property type="protein sequence ID" value="OEH82834.1"/>
    <property type="molecule type" value="Genomic_DNA"/>
</dbReference>
<dbReference type="InterPro" id="IPR003838">
    <property type="entry name" value="ABC3_permease_C"/>
</dbReference>
<evidence type="ECO:0000256" key="5">
    <source>
        <dbReference type="ARBA" id="ARBA00022741"/>
    </source>
</evidence>
<evidence type="ECO:0000256" key="10">
    <source>
        <dbReference type="ARBA" id="ARBA00038388"/>
    </source>
</evidence>
<keyword evidence="2" id="KW-0813">Transport</keyword>
<dbReference type="InterPro" id="IPR027417">
    <property type="entry name" value="P-loop_NTPase"/>
</dbReference>
<dbReference type="CDD" id="cd03255">
    <property type="entry name" value="ABC_MJ0796_LolCDE_FtsE"/>
    <property type="match status" value="1"/>
</dbReference>
<evidence type="ECO:0000256" key="11">
    <source>
        <dbReference type="SAM" id="MobiDB-lite"/>
    </source>
</evidence>
<dbReference type="GO" id="GO:0006865">
    <property type="term" value="P:amino acid transport"/>
    <property type="evidence" value="ECO:0007669"/>
    <property type="project" value="UniProtKB-KW"/>
</dbReference>
<feature type="region of interest" description="Disordered" evidence="11">
    <location>
        <begin position="313"/>
        <end position="349"/>
    </location>
</feature>
<organism evidence="14 15">
    <name type="scientific">Enterococcus rivorum</name>
    <dbReference type="NCBI Taxonomy" id="762845"/>
    <lineage>
        <taxon>Bacteria</taxon>
        <taxon>Bacillati</taxon>
        <taxon>Bacillota</taxon>
        <taxon>Bacilli</taxon>
        <taxon>Lactobacillales</taxon>
        <taxon>Enterococcaceae</taxon>
        <taxon>Enterococcus</taxon>
    </lineage>
</organism>
<keyword evidence="9 12" id="KW-0472">Membrane</keyword>
<dbReference type="GO" id="GO:0022857">
    <property type="term" value="F:transmembrane transporter activity"/>
    <property type="evidence" value="ECO:0007669"/>
    <property type="project" value="UniProtKB-ARBA"/>
</dbReference>
<dbReference type="OrthoDB" id="2079174at2"/>
<dbReference type="Proteomes" id="UP000095256">
    <property type="component" value="Unassembled WGS sequence"/>
</dbReference>
<dbReference type="InterPro" id="IPR017911">
    <property type="entry name" value="MacB-like_ATP-bd"/>
</dbReference>
<keyword evidence="8 12" id="KW-1133">Transmembrane helix</keyword>
<dbReference type="STRING" id="762845.BCR26_11450"/>
<comment type="caution">
    <text evidence="14">The sequence shown here is derived from an EMBL/GenBank/DDBJ whole genome shotgun (WGS) entry which is preliminary data.</text>
</comment>
<evidence type="ECO:0000256" key="8">
    <source>
        <dbReference type="ARBA" id="ARBA00022989"/>
    </source>
</evidence>
<feature type="transmembrane region" description="Helical" evidence="12">
    <location>
        <begin position="756"/>
        <end position="776"/>
    </location>
</feature>
<feature type="transmembrane region" description="Helical" evidence="12">
    <location>
        <begin position="262"/>
        <end position="281"/>
    </location>
</feature>
<comment type="subcellular location">
    <subcellularLocation>
        <location evidence="1">Cell inner membrane</location>
        <topology evidence="1">Multi-pass membrane protein</topology>
    </subcellularLocation>
</comment>
<dbReference type="Gene3D" id="3.40.50.300">
    <property type="entry name" value="P-loop containing nucleotide triphosphate hydrolases"/>
    <property type="match status" value="1"/>
</dbReference>
<comment type="similarity">
    <text evidence="10">Belongs to the ABC transporter superfamily. Macrolide exporter (TC 3.A.1.122) family.</text>
</comment>
<protein>
    <submittedName>
        <fullName evidence="14">Sulfate ABC transporter ATP-binding protein</fullName>
    </submittedName>
</protein>
<sequence length="793" mass="87545">MLALKKIYKRYTTGDFTQIALNGVSLTFRKNEFAAILGPSGSGKTTLLNIVGGLDHYDDGDLQINGQSTKKFKDSEWDAYRNNSVGFIFQSYNLIPHLSVLENVKMGMTLSGVSNEEKQKSALDVLERVGLKEHVHKKPNQLSGGQMQRVAIARSLVNDPDIILADEPTGALDTHTSEQIMDLINEIAKDKLVIMVTHNPELAENYADRIIELRDGAVIKDSNPYDAQERSSHYQLKKTSMSFWNALKLSGKNISTKKWRTGLIAFASSIGIIGIALVLSLSNGFNKQINSIENDTLSGYPIMISQTAEEITFGPGTSTVGEEDQGEKEKQRKQAAIFPEQPSEEQTAHKNELSLEYLDYLEKIDSKLISGLSFTRNATMNWLQKVNDTVTVVNPESLKLASYPRTENSEEKPFLEKNYDLLAGNYPSGKEELVLVVGENNQLDRGIVDELGLDGEQKQLDFSQFIGKEFKTIANNEYYQKEGEFFKAKGTSEELTTLYEDGKSGTLKLVGVIRAKEDLSVASLSEGVKYSEELVKDFINKAKTSTIVQAQEKADFNVMTGEPFNGEAAVTQIQDRRRFGNPDSIQAPAVSSITKEQLLTKFGGVETPSNITIYPEDFTSKDEVLDYLDQWNKGKKQAQQIIYTDMAATVTSLMGSTLDAITIVLVAFAAISLVVSLIMIGIITYISVMERTKEIGILRALGARKKDITRVFNAETFIIGMCSGLLGIGIAYLVTIPVNMVMENMTDIANIAQLNPLHAILLVVVSVLLTMLGGLIPARMAAKKDPVEALRSE</sequence>
<gene>
    <name evidence="14" type="ORF">BCR26_11450</name>
</gene>
<feature type="transmembrane region" description="Helical" evidence="12">
    <location>
        <begin position="714"/>
        <end position="736"/>
    </location>
</feature>
<evidence type="ECO:0000313" key="15">
    <source>
        <dbReference type="Proteomes" id="UP000095256"/>
    </source>
</evidence>
<keyword evidence="4 12" id="KW-0812">Transmembrane</keyword>
<dbReference type="SMART" id="SM00382">
    <property type="entry name" value="AAA"/>
    <property type="match status" value="1"/>
</dbReference>
<feature type="domain" description="ABC transporter" evidence="13">
    <location>
        <begin position="2"/>
        <end position="240"/>
    </location>
</feature>
<keyword evidence="6 14" id="KW-0067">ATP-binding</keyword>
<keyword evidence="3" id="KW-1003">Cell membrane</keyword>
<dbReference type="SUPFAM" id="SSF52540">
    <property type="entry name" value="P-loop containing nucleoside triphosphate hydrolases"/>
    <property type="match status" value="1"/>
</dbReference>